<sequence length="88" mass="10170">MTPPQIESFRQTTYFRLRLQKSNQLQPLPYTAHPKEPTPCGGQQLLESIFGLLLRCVGKDGKDLQFAFSLRERWKRMVSQSGLDCSRI</sequence>
<organism evidence="1 2">
    <name type="scientific">Caerostris extrusa</name>
    <name type="common">Bark spider</name>
    <name type="synonym">Caerostris bankana</name>
    <dbReference type="NCBI Taxonomy" id="172846"/>
    <lineage>
        <taxon>Eukaryota</taxon>
        <taxon>Metazoa</taxon>
        <taxon>Ecdysozoa</taxon>
        <taxon>Arthropoda</taxon>
        <taxon>Chelicerata</taxon>
        <taxon>Arachnida</taxon>
        <taxon>Araneae</taxon>
        <taxon>Araneomorphae</taxon>
        <taxon>Entelegynae</taxon>
        <taxon>Araneoidea</taxon>
        <taxon>Araneidae</taxon>
        <taxon>Caerostris</taxon>
    </lineage>
</organism>
<dbReference type="AlphaFoldDB" id="A0AAV4QT21"/>
<name>A0AAV4QT21_CAEEX</name>
<protein>
    <submittedName>
        <fullName evidence="1">Uncharacterized protein</fullName>
    </submittedName>
</protein>
<evidence type="ECO:0000313" key="2">
    <source>
        <dbReference type="Proteomes" id="UP001054945"/>
    </source>
</evidence>
<gene>
    <name evidence="1" type="ORF">CEXT_332471</name>
</gene>
<comment type="caution">
    <text evidence="1">The sequence shown here is derived from an EMBL/GenBank/DDBJ whole genome shotgun (WGS) entry which is preliminary data.</text>
</comment>
<dbReference type="EMBL" id="BPLR01006905">
    <property type="protein sequence ID" value="GIY13208.1"/>
    <property type="molecule type" value="Genomic_DNA"/>
</dbReference>
<keyword evidence="2" id="KW-1185">Reference proteome</keyword>
<evidence type="ECO:0000313" key="1">
    <source>
        <dbReference type="EMBL" id="GIY13208.1"/>
    </source>
</evidence>
<reference evidence="1 2" key="1">
    <citation type="submission" date="2021-06" db="EMBL/GenBank/DDBJ databases">
        <title>Caerostris extrusa draft genome.</title>
        <authorList>
            <person name="Kono N."/>
            <person name="Arakawa K."/>
        </authorList>
    </citation>
    <scope>NUCLEOTIDE SEQUENCE [LARGE SCALE GENOMIC DNA]</scope>
</reference>
<proteinExistence type="predicted"/>
<dbReference type="Proteomes" id="UP001054945">
    <property type="component" value="Unassembled WGS sequence"/>
</dbReference>
<accession>A0AAV4QT21</accession>